<keyword evidence="3" id="KW-1185">Reference proteome</keyword>
<sequence length="129" mass="13485">MSLSRLCLPLLVAGLLTAGCAASEPPGPGAEKTPGVTESAASVRLTVRIADGVVSPVDRRLDARVGQPVEVIVDSDISDELHVHAEPDHTFAVAPATGQRFRFAVEVPGRVEIELHHAGVTVATLLVRP</sequence>
<evidence type="ECO:0000313" key="2">
    <source>
        <dbReference type="EMBL" id="NKY54886.1"/>
    </source>
</evidence>
<dbReference type="AlphaFoldDB" id="A0A846Y5S5"/>
<comment type="caution">
    <text evidence="2">The sequence shown here is derived from an EMBL/GenBank/DDBJ whole genome shotgun (WGS) entry which is preliminary data.</text>
</comment>
<evidence type="ECO:0000313" key="3">
    <source>
        <dbReference type="Proteomes" id="UP000570678"/>
    </source>
</evidence>
<feature type="signal peptide" evidence="1">
    <location>
        <begin position="1"/>
        <end position="21"/>
    </location>
</feature>
<reference evidence="2 3" key="1">
    <citation type="submission" date="2020-04" db="EMBL/GenBank/DDBJ databases">
        <title>MicrobeNet Type strains.</title>
        <authorList>
            <person name="Nicholson A.C."/>
        </authorList>
    </citation>
    <scope>NUCLEOTIDE SEQUENCE [LARGE SCALE GENOMIC DNA]</scope>
    <source>
        <strain evidence="2 3">JCM 3332</strain>
    </source>
</reference>
<name>A0A846Y5S5_9NOCA</name>
<feature type="chain" id="PRO_5033067397" description="EfeO-type cupredoxin-like domain-containing protein" evidence="1">
    <location>
        <begin position="22"/>
        <end position="129"/>
    </location>
</feature>
<dbReference type="Proteomes" id="UP000570678">
    <property type="component" value="Unassembled WGS sequence"/>
</dbReference>
<gene>
    <name evidence="2" type="ORF">HGA15_01665</name>
</gene>
<dbReference type="RefSeq" id="WP_062970762.1">
    <property type="nucleotide sequence ID" value="NZ_JAAXOT010000001.1"/>
</dbReference>
<evidence type="ECO:0000256" key="1">
    <source>
        <dbReference type="SAM" id="SignalP"/>
    </source>
</evidence>
<evidence type="ECO:0008006" key="4">
    <source>
        <dbReference type="Google" id="ProtNLM"/>
    </source>
</evidence>
<keyword evidence="1" id="KW-0732">Signal</keyword>
<dbReference type="EMBL" id="JAAXOT010000001">
    <property type="protein sequence ID" value="NKY54886.1"/>
    <property type="molecule type" value="Genomic_DNA"/>
</dbReference>
<protein>
    <recommendedName>
        <fullName evidence="4">EfeO-type cupredoxin-like domain-containing protein</fullName>
    </recommendedName>
</protein>
<accession>A0A846Y5S5</accession>
<organism evidence="2 3">
    <name type="scientific">Nocardia flavorosea</name>
    <dbReference type="NCBI Taxonomy" id="53429"/>
    <lineage>
        <taxon>Bacteria</taxon>
        <taxon>Bacillati</taxon>
        <taxon>Actinomycetota</taxon>
        <taxon>Actinomycetes</taxon>
        <taxon>Mycobacteriales</taxon>
        <taxon>Nocardiaceae</taxon>
        <taxon>Nocardia</taxon>
    </lineage>
</organism>
<dbReference type="PROSITE" id="PS51257">
    <property type="entry name" value="PROKAR_LIPOPROTEIN"/>
    <property type="match status" value="1"/>
</dbReference>
<proteinExistence type="predicted"/>